<evidence type="ECO:0000313" key="2">
    <source>
        <dbReference type="EMBL" id="KIM40452.1"/>
    </source>
</evidence>
<evidence type="ECO:0000313" key="3">
    <source>
        <dbReference type="Proteomes" id="UP000053424"/>
    </source>
</evidence>
<keyword evidence="3" id="KW-1185">Reference proteome</keyword>
<name>A0A0C2YH79_HEBCY</name>
<organism evidence="2 3">
    <name type="scientific">Hebeloma cylindrosporum</name>
    <dbReference type="NCBI Taxonomy" id="76867"/>
    <lineage>
        <taxon>Eukaryota</taxon>
        <taxon>Fungi</taxon>
        <taxon>Dikarya</taxon>
        <taxon>Basidiomycota</taxon>
        <taxon>Agaricomycotina</taxon>
        <taxon>Agaricomycetes</taxon>
        <taxon>Agaricomycetidae</taxon>
        <taxon>Agaricales</taxon>
        <taxon>Agaricineae</taxon>
        <taxon>Hymenogastraceae</taxon>
        <taxon>Hebeloma</taxon>
    </lineage>
</organism>
<dbReference type="OrthoDB" id="7690434at2759"/>
<feature type="compositionally biased region" description="Polar residues" evidence="1">
    <location>
        <begin position="343"/>
        <end position="359"/>
    </location>
</feature>
<dbReference type="EMBL" id="KN831782">
    <property type="protein sequence ID" value="KIM40452.1"/>
    <property type="molecule type" value="Genomic_DNA"/>
</dbReference>
<proteinExistence type="predicted"/>
<accession>A0A0C2YH79</accession>
<dbReference type="AlphaFoldDB" id="A0A0C2YH79"/>
<dbReference type="HOGENOM" id="CLU_009743_0_0_1"/>
<protein>
    <recommendedName>
        <fullName evidence="4">Mediator of RNA polymerase II transcription subunit 25</fullName>
    </recommendedName>
</protein>
<feature type="compositionally biased region" description="Low complexity" evidence="1">
    <location>
        <begin position="638"/>
        <end position="653"/>
    </location>
</feature>
<feature type="compositionally biased region" description="Pro residues" evidence="1">
    <location>
        <begin position="426"/>
        <end position="437"/>
    </location>
</feature>
<feature type="region of interest" description="Disordered" evidence="1">
    <location>
        <begin position="340"/>
        <end position="367"/>
    </location>
</feature>
<reference evidence="2 3" key="1">
    <citation type="submission" date="2014-04" db="EMBL/GenBank/DDBJ databases">
        <authorList>
            <consortium name="DOE Joint Genome Institute"/>
            <person name="Kuo A."/>
            <person name="Gay G."/>
            <person name="Dore J."/>
            <person name="Kohler A."/>
            <person name="Nagy L.G."/>
            <person name="Floudas D."/>
            <person name="Copeland A."/>
            <person name="Barry K.W."/>
            <person name="Cichocki N."/>
            <person name="Veneault-Fourrey C."/>
            <person name="LaButti K."/>
            <person name="Lindquist E.A."/>
            <person name="Lipzen A."/>
            <person name="Lundell T."/>
            <person name="Morin E."/>
            <person name="Murat C."/>
            <person name="Sun H."/>
            <person name="Tunlid A."/>
            <person name="Henrissat B."/>
            <person name="Grigoriev I.V."/>
            <person name="Hibbett D.S."/>
            <person name="Martin F."/>
            <person name="Nordberg H.P."/>
            <person name="Cantor M.N."/>
            <person name="Hua S.X."/>
        </authorList>
    </citation>
    <scope>NUCLEOTIDE SEQUENCE [LARGE SCALE GENOMIC DNA]</scope>
    <source>
        <strain evidence="3">h7</strain>
    </source>
</reference>
<evidence type="ECO:0000256" key="1">
    <source>
        <dbReference type="SAM" id="MobiDB-lite"/>
    </source>
</evidence>
<dbReference type="STRING" id="686832.A0A0C2YH79"/>
<gene>
    <name evidence="2" type="ORF">M413DRAFT_445910</name>
</gene>
<feature type="region of interest" description="Disordered" evidence="1">
    <location>
        <begin position="399"/>
        <end position="440"/>
    </location>
</feature>
<feature type="region of interest" description="Disordered" evidence="1">
    <location>
        <begin position="638"/>
        <end position="668"/>
    </location>
</feature>
<dbReference type="Proteomes" id="UP000053424">
    <property type="component" value="Unassembled WGS sequence"/>
</dbReference>
<feature type="compositionally biased region" description="Pro residues" evidence="1">
    <location>
        <begin position="216"/>
        <end position="238"/>
    </location>
</feature>
<reference evidence="3" key="2">
    <citation type="submission" date="2015-01" db="EMBL/GenBank/DDBJ databases">
        <title>Evolutionary Origins and Diversification of the Mycorrhizal Mutualists.</title>
        <authorList>
            <consortium name="DOE Joint Genome Institute"/>
            <consortium name="Mycorrhizal Genomics Consortium"/>
            <person name="Kohler A."/>
            <person name="Kuo A."/>
            <person name="Nagy L.G."/>
            <person name="Floudas D."/>
            <person name="Copeland A."/>
            <person name="Barry K.W."/>
            <person name="Cichocki N."/>
            <person name="Veneault-Fourrey C."/>
            <person name="LaButti K."/>
            <person name="Lindquist E.A."/>
            <person name="Lipzen A."/>
            <person name="Lundell T."/>
            <person name="Morin E."/>
            <person name="Murat C."/>
            <person name="Riley R."/>
            <person name="Ohm R."/>
            <person name="Sun H."/>
            <person name="Tunlid A."/>
            <person name="Henrissat B."/>
            <person name="Grigoriev I.V."/>
            <person name="Hibbett D.S."/>
            <person name="Martin F."/>
        </authorList>
    </citation>
    <scope>NUCLEOTIDE SEQUENCE [LARGE SCALE GENOMIC DNA]</scope>
    <source>
        <strain evidence="3">h7</strain>
    </source>
</reference>
<evidence type="ECO:0008006" key="4">
    <source>
        <dbReference type="Google" id="ProtNLM"/>
    </source>
</evidence>
<sequence>MAFVSYGPPDTVPSPILCKRFFTETPLLFREMVSEDPTSLGVGVTDSGAGRGMAALDGLIAALELFDILLQCPPPLAPREGLGNRNYVSHIIHVASSVPDGSQHPYWNNTTAMDDLDWDSLPTEIKKRNIQLTTISVQAKVPRYSELHAASVTEGTSPWFATHPSHTLLMGAFPEPQTKAGLPTKRSNEATVVERPPETKRPRLQSAEEESKVAPKPAPTPQPNPPQNQPPQPAPTAIPQPATDPSNLIAGRFTIGQLVARMQSINEFLHKLDAMAASARAEGNTELADKLQLEFNQKKEVQIKMAQAVRIHTLKQQAQQQGSGQAEPQAVSKQEVGAPMALNNGSTSLSTGNLPSAPSNLADPRNAQLQHSRSVTAMIQMQKMIEQQQRLRSGTVAGNQIMGGFSNQNVNPAAPRQDGQMGYPPIAGPSQPPPQPTPAQREVVWNGSLLWSGVGPSGKKELRTAVYATTTNVAECRADTWPQTLTLVPAQPIVPMNELQAWMHRHRPALATFQPQQVGDMKANEYNYSSLVQLLTAKKSYATAAWTTPSGGQGRNVLVFPLNGAGLVGAFFPLTGLPELPKPTQPTQSVNLQGLPPVIIVQLQQMNPEKRNAMISQIMRSQQQLQQQRLLQQQQQQQQHQQQQQQQQQQNQQGFHTPGGVPFNLHPQQNHANMNAVLNMMNSQNQATSMMGMNNSSGVPHVGMNNAGGVQGGMNYEMVRSMLQRNADGNVNMHQQP</sequence>
<feature type="region of interest" description="Disordered" evidence="1">
    <location>
        <begin position="170"/>
        <end position="248"/>
    </location>
</feature>